<evidence type="ECO:0000259" key="4">
    <source>
        <dbReference type="Pfam" id="PF08241"/>
    </source>
</evidence>
<evidence type="ECO:0000256" key="1">
    <source>
        <dbReference type="ARBA" id="ARBA00022603"/>
    </source>
</evidence>
<dbReference type="OrthoDB" id="9772751at2"/>
<keyword evidence="3" id="KW-0949">S-adenosyl-L-methionine</keyword>
<protein>
    <submittedName>
        <fullName evidence="5">Methyltransferase type 11</fullName>
    </submittedName>
</protein>
<dbReference type="Gene3D" id="3.40.50.150">
    <property type="entry name" value="Vaccinia Virus protein VP39"/>
    <property type="match status" value="1"/>
</dbReference>
<accession>I4EEL6</accession>
<dbReference type="EMBL" id="CAGS01000103">
    <property type="protein sequence ID" value="CCF83128.1"/>
    <property type="molecule type" value="Genomic_DNA"/>
</dbReference>
<dbReference type="SUPFAM" id="SSF53335">
    <property type="entry name" value="S-adenosyl-L-methionine-dependent methyltransferases"/>
    <property type="match status" value="1"/>
</dbReference>
<sequence>MSAVEQANMDVKRVVKQHWGNRAAEFDAKPNHGLHSDTQHRAWLDVLYQLTGALTLQALDIGCGTGFLTLLLAELGHNVTGVDIAPEMLELARQKATQAGLAVEFRLGDAEKLEDTDDSYDLIVARHLIWTLPNPAQAVREWQRLLKPGGRLALVEGNWGTPTAISEYEEIRSRLPFYGGLPSEQLTQFLQAQGLRNIVVQPLMDATLWGEEPQRPRYLVIAEA</sequence>
<proteinExistence type="predicted"/>
<dbReference type="CDD" id="cd02440">
    <property type="entry name" value="AdoMet_MTases"/>
    <property type="match status" value="1"/>
</dbReference>
<evidence type="ECO:0000313" key="5">
    <source>
        <dbReference type="EMBL" id="CCF83128.1"/>
    </source>
</evidence>
<dbReference type="AlphaFoldDB" id="I4EEL6"/>
<dbReference type="InterPro" id="IPR013216">
    <property type="entry name" value="Methyltransf_11"/>
</dbReference>
<dbReference type="Pfam" id="PF08241">
    <property type="entry name" value="Methyltransf_11"/>
    <property type="match status" value="1"/>
</dbReference>
<keyword evidence="1 5" id="KW-0489">Methyltransferase</keyword>
<evidence type="ECO:0000256" key="2">
    <source>
        <dbReference type="ARBA" id="ARBA00022679"/>
    </source>
</evidence>
<organism evidence="5 6">
    <name type="scientific">Nitrolancea hollandica Lb</name>
    <dbReference type="NCBI Taxonomy" id="1129897"/>
    <lineage>
        <taxon>Bacteria</taxon>
        <taxon>Pseudomonadati</taxon>
        <taxon>Thermomicrobiota</taxon>
        <taxon>Thermomicrobia</taxon>
        <taxon>Sphaerobacterales</taxon>
        <taxon>Sphaerobacterineae</taxon>
        <taxon>Sphaerobacteraceae</taxon>
        <taxon>Nitrolancea</taxon>
    </lineage>
</organism>
<keyword evidence="2 5" id="KW-0808">Transferase</keyword>
<dbReference type="PANTHER" id="PTHR43464">
    <property type="entry name" value="METHYLTRANSFERASE"/>
    <property type="match status" value="1"/>
</dbReference>
<feature type="domain" description="Methyltransferase type 11" evidence="4">
    <location>
        <begin position="59"/>
        <end position="153"/>
    </location>
</feature>
<name>I4EEL6_9BACT</name>
<comment type="caution">
    <text evidence="5">The sequence shown here is derived from an EMBL/GenBank/DDBJ whole genome shotgun (WGS) entry which is preliminary data.</text>
</comment>
<dbReference type="Proteomes" id="UP000004221">
    <property type="component" value="Unassembled WGS sequence"/>
</dbReference>
<evidence type="ECO:0000256" key="3">
    <source>
        <dbReference type="ARBA" id="ARBA00022691"/>
    </source>
</evidence>
<dbReference type="InterPro" id="IPR029063">
    <property type="entry name" value="SAM-dependent_MTases_sf"/>
</dbReference>
<reference evidence="5 6" key="1">
    <citation type="journal article" date="2012" name="ISME J.">
        <title>Nitrification expanded: discovery, physiology and genomics of a nitrite-oxidizing bacterium from the phylum Chloroflexi.</title>
        <authorList>
            <person name="Sorokin D.Y."/>
            <person name="Lucker S."/>
            <person name="Vejmelkova D."/>
            <person name="Kostrikina N.A."/>
            <person name="Kleerebezem R."/>
            <person name="Rijpstra W.I."/>
            <person name="Damste J.S."/>
            <person name="Le Paslier D."/>
            <person name="Muyzer G."/>
            <person name="Wagner M."/>
            <person name="van Loosdrecht M.C."/>
            <person name="Daims H."/>
        </authorList>
    </citation>
    <scope>NUCLEOTIDE SEQUENCE [LARGE SCALE GENOMIC DNA]</scope>
    <source>
        <strain evidence="6">none</strain>
    </source>
</reference>
<dbReference type="GO" id="GO:0008757">
    <property type="term" value="F:S-adenosylmethionine-dependent methyltransferase activity"/>
    <property type="evidence" value="ECO:0007669"/>
    <property type="project" value="InterPro"/>
</dbReference>
<dbReference type="PANTHER" id="PTHR43464:SF19">
    <property type="entry name" value="UBIQUINONE BIOSYNTHESIS O-METHYLTRANSFERASE, MITOCHONDRIAL"/>
    <property type="match status" value="1"/>
</dbReference>
<dbReference type="RefSeq" id="WP_008475941.1">
    <property type="nucleotide sequence ID" value="NZ_CAGS01000103.1"/>
</dbReference>
<gene>
    <name evidence="5" type="ORF">NITHO_1910003</name>
</gene>
<dbReference type="GO" id="GO:0032259">
    <property type="term" value="P:methylation"/>
    <property type="evidence" value="ECO:0007669"/>
    <property type="project" value="UniProtKB-KW"/>
</dbReference>
<keyword evidence="6" id="KW-1185">Reference proteome</keyword>
<evidence type="ECO:0000313" key="6">
    <source>
        <dbReference type="Proteomes" id="UP000004221"/>
    </source>
</evidence>